<name>A0A2L2LLU5_AGRTU</name>
<dbReference type="Proteomes" id="UP000237717">
    <property type="component" value="Plasmid pAt1D1609a"/>
</dbReference>
<protein>
    <submittedName>
        <fullName evidence="1">Uncharacterized protein</fullName>
    </submittedName>
</protein>
<dbReference type="AlphaFoldDB" id="A0A2L2LLU5"/>
<proteinExistence type="predicted"/>
<accession>A0A2L2LLU5</accession>
<dbReference type="RefSeq" id="WP_104680356.1">
    <property type="nucleotide sequence ID" value="NZ_CP026927.1"/>
</dbReference>
<reference evidence="1 2" key="1">
    <citation type="submission" date="2018-02" db="EMBL/GenBank/DDBJ databases">
        <title>Complete genome sequence of Agrobacterium tumefaciens 1D1609.</title>
        <authorList>
            <person name="Cho S.-T."/>
            <person name="Haryono M."/>
            <person name="Chang H.-H."/>
            <person name="Santos M.N."/>
            <person name="Lai E.-M."/>
            <person name="Kuo C.-H."/>
        </authorList>
    </citation>
    <scope>NUCLEOTIDE SEQUENCE [LARGE SCALE GENOMIC DNA]</scope>
    <source>
        <strain evidence="1 2">1D1609</strain>
        <plasmid evidence="2">Plasmid pat1d1609a</plasmid>
    </source>
</reference>
<organism evidence="1 2">
    <name type="scientific">Agrobacterium tumefaciens</name>
    <dbReference type="NCBI Taxonomy" id="358"/>
    <lineage>
        <taxon>Bacteria</taxon>
        <taxon>Pseudomonadati</taxon>
        <taxon>Pseudomonadota</taxon>
        <taxon>Alphaproteobacteria</taxon>
        <taxon>Hyphomicrobiales</taxon>
        <taxon>Rhizobiaceae</taxon>
        <taxon>Rhizobium/Agrobacterium group</taxon>
        <taxon>Agrobacterium</taxon>
        <taxon>Agrobacterium tumefaciens complex</taxon>
    </lineage>
</organism>
<keyword evidence="1" id="KW-0614">Plasmid</keyword>
<sequence>MSSHPSFAAISPKEMEMIQSVLKSAGYNATLLGNDQRQFNTAAFLVMRLFLAGETSADALAAQLKRRLGNADSLNQSYQSRPVLETIRSVPRNTIYVLSFETIRSVPRNTIYVLSFFRKASGRSIGANE</sequence>
<geneLocation type="plasmid" evidence="2">
    <name>pat1d1609a</name>
</geneLocation>
<evidence type="ECO:0000313" key="1">
    <source>
        <dbReference type="EMBL" id="AVH45301.1"/>
    </source>
</evidence>
<evidence type="ECO:0000313" key="2">
    <source>
        <dbReference type="Proteomes" id="UP000237717"/>
    </source>
</evidence>
<gene>
    <name evidence="1" type="ORF">At1D1609_52680</name>
</gene>
<dbReference type="EMBL" id="CP026927">
    <property type="protein sequence ID" value="AVH45301.1"/>
    <property type="molecule type" value="Genomic_DNA"/>
</dbReference>